<proteinExistence type="predicted"/>
<sequence length="76" mass="8420">MHSRGLKPYGTGISSVLPALGDLQGTNGMYAIQTKGWLELVFWTSVITACSQNGKDMEDLDLFRDMLHPHLICPLE</sequence>
<dbReference type="Proteomes" id="UP000626092">
    <property type="component" value="Unassembled WGS sequence"/>
</dbReference>
<reference evidence="1" key="1">
    <citation type="submission" date="2019-11" db="EMBL/GenBank/DDBJ databases">
        <authorList>
            <person name="Liu Y."/>
            <person name="Hou J."/>
            <person name="Li T.-Q."/>
            <person name="Guan C.-H."/>
            <person name="Wu X."/>
            <person name="Wu H.-Z."/>
            <person name="Ling F."/>
            <person name="Zhang R."/>
            <person name="Shi X.-G."/>
            <person name="Ren J.-P."/>
            <person name="Chen E.-F."/>
            <person name="Sun J.-M."/>
        </authorList>
    </citation>
    <scope>NUCLEOTIDE SEQUENCE</scope>
    <source>
        <strain evidence="1">Adult_tree_wgs_1</strain>
        <tissue evidence="1">Leaves</tissue>
    </source>
</reference>
<protein>
    <submittedName>
        <fullName evidence="1">Uncharacterized protein</fullName>
    </submittedName>
</protein>
<gene>
    <name evidence="1" type="ORF">RHSIM_Rhsim02G0012200</name>
</gene>
<name>A0A834LWB7_RHOSS</name>
<dbReference type="AlphaFoldDB" id="A0A834LWB7"/>
<evidence type="ECO:0000313" key="1">
    <source>
        <dbReference type="EMBL" id="KAF7150960.1"/>
    </source>
</evidence>
<comment type="caution">
    <text evidence="1">The sequence shown here is derived from an EMBL/GenBank/DDBJ whole genome shotgun (WGS) entry which is preliminary data.</text>
</comment>
<keyword evidence="2" id="KW-1185">Reference proteome</keyword>
<dbReference type="EMBL" id="WJXA01000002">
    <property type="protein sequence ID" value="KAF7150960.1"/>
    <property type="molecule type" value="Genomic_DNA"/>
</dbReference>
<accession>A0A834LWB7</accession>
<dbReference type="OrthoDB" id="185373at2759"/>
<evidence type="ECO:0000313" key="2">
    <source>
        <dbReference type="Proteomes" id="UP000626092"/>
    </source>
</evidence>
<organism evidence="1 2">
    <name type="scientific">Rhododendron simsii</name>
    <name type="common">Sims's rhododendron</name>
    <dbReference type="NCBI Taxonomy" id="118357"/>
    <lineage>
        <taxon>Eukaryota</taxon>
        <taxon>Viridiplantae</taxon>
        <taxon>Streptophyta</taxon>
        <taxon>Embryophyta</taxon>
        <taxon>Tracheophyta</taxon>
        <taxon>Spermatophyta</taxon>
        <taxon>Magnoliopsida</taxon>
        <taxon>eudicotyledons</taxon>
        <taxon>Gunneridae</taxon>
        <taxon>Pentapetalae</taxon>
        <taxon>asterids</taxon>
        <taxon>Ericales</taxon>
        <taxon>Ericaceae</taxon>
        <taxon>Ericoideae</taxon>
        <taxon>Rhodoreae</taxon>
        <taxon>Rhododendron</taxon>
    </lineage>
</organism>